<dbReference type="Pfam" id="PF22486">
    <property type="entry name" value="MATH_2"/>
    <property type="match status" value="1"/>
</dbReference>
<evidence type="ECO:0000259" key="3">
    <source>
        <dbReference type="PROSITE" id="PS50097"/>
    </source>
</evidence>
<dbReference type="SUPFAM" id="SSF54695">
    <property type="entry name" value="POZ domain"/>
    <property type="match status" value="1"/>
</dbReference>
<dbReference type="CDD" id="cd00121">
    <property type="entry name" value="MATH"/>
    <property type="match status" value="1"/>
</dbReference>
<dbReference type="CDD" id="cd18280">
    <property type="entry name" value="BTB_POZ_BPM_plant"/>
    <property type="match status" value="1"/>
</dbReference>
<dbReference type="Proteomes" id="UP000324897">
    <property type="component" value="Chromosome 1"/>
</dbReference>
<accession>A0A5J9V5E0</accession>
<feature type="domain" description="BTB" evidence="3">
    <location>
        <begin position="191"/>
        <end position="254"/>
    </location>
</feature>
<organism evidence="5 6">
    <name type="scientific">Eragrostis curvula</name>
    <name type="common">weeping love grass</name>
    <dbReference type="NCBI Taxonomy" id="38414"/>
    <lineage>
        <taxon>Eukaryota</taxon>
        <taxon>Viridiplantae</taxon>
        <taxon>Streptophyta</taxon>
        <taxon>Embryophyta</taxon>
        <taxon>Tracheophyta</taxon>
        <taxon>Spermatophyta</taxon>
        <taxon>Magnoliopsida</taxon>
        <taxon>Liliopsida</taxon>
        <taxon>Poales</taxon>
        <taxon>Poaceae</taxon>
        <taxon>PACMAD clade</taxon>
        <taxon>Chloridoideae</taxon>
        <taxon>Eragrostideae</taxon>
        <taxon>Eragrostidinae</taxon>
        <taxon>Eragrostis</taxon>
    </lineage>
</organism>
<comment type="similarity">
    <text evidence="2">Belongs to the Tdpoz family.</text>
</comment>
<dbReference type="PANTHER" id="PTHR26379">
    <property type="entry name" value="BTB/POZ AND MATH DOMAIN-CONTAINING PROTEIN 1"/>
    <property type="match status" value="1"/>
</dbReference>
<dbReference type="InterPro" id="IPR011333">
    <property type="entry name" value="SKP1/BTB/POZ_sf"/>
</dbReference>
<dbReference type="SUPFAM" id="SSF49599">
    <property type="entry name" value="TRAF domain-like"/>
    <property type="match status" value="1"/>
</dbReference>
<dbReference type="GO" id="GO:0016567">
    <property type="term" value="P:protein ubiquitination"/>
    <property type="evidence" value="ECO:0007669"/>
    <property type="project" value="InterPro"/>
</dbReference>
<name>A0A5J9V5E0_9POAL</name>
<proteinExistence type="inferred from homology"/>
<dbReference type="OrthoDB" id="585504at2759"/>
<feature type="non-terminal residue" evidence="5">
    <location>
        <position position="1"/>
    </location>
</feature>
<keyword evidence="6" id="KW-1185">Reference proteome</keyword>
<dbReference type="AlphaFoldDB" id="A0A5J9V5E0"/>
<evidence type="ECO:0000259" key="4">
    <source>
        <dbReference type="PROSITE" id="PS50144"/>
    </source>
</evidence>
<comment type="caution">
    <text evidence="5">The sequence shown here is derived from an EMBL/GenBank/DDBJ whole genome shotgun (WGS) entry which is preliminary data.</text>
</comment>
<dbReference type="InterPro" id="IPR045005">
    <property type="entry name" value="BPM1-6"/>
</dbReference>
<dbReference type="Gene3D" id="3.30.710.10">
    <property type="entry name" value="Potassium Channel Kv1.1, Chain A"/>
    <property type="match status" value="1"/>
</dbReference>
<dbReference type="Gene3D" id="1.25.40.420">
    <property type="match status" value="1"/>
</dbReference>
<evidence type="ECO:0000256" key="2">
    <source>
        <dbReference type="ARBA" id="ARBA00010846"/>
    </source>
</evidence>
<dbReference type="Gramene" id="TVU30637">
    <property type="protein sequence ID" value="TVU30637"/>
    <property type="gene ID" value="EJB05_22268"/>
</dbReference>
<dbReference type="InterPro" id="IPR008974">
    <property type="entry name" value="TRAF-like"/>
</dbReference>
<dbReference type="SMART" id="SM00225">
    <property type="entry name" value="BTB"/>
    <property type="match status" value="1"/>
</dbReference>
<dbReference type="InterPro" id="IPR000210">
    <property type="entry name" value="BTB/POZ_dom"/>
</dbReference>
<evidence type="ECO:0000256" key="1">
    <source>
        <dbReference type="ARBA" id="ARBA00004906"/>
    </source>
</evidence>
<protein>
    <recommendedName>
        <fullName evidence="7">BTB domain-containing protein</fullName>
    </recommendedName>
</protein>
<dbReference type="Pfam" id="PF00651">
    <property type="entry name" value="BTB"/>
    <property type="match status" value="1"/>
</dbReference>
<dbReference type="InterPro" id="IPR002083">
    <property type="entry name" value="MATH/TRAF_dom"/>
</dbReference>
<dbReference type="EMBL" id="RWGY01000011">
    <property type="protein sequence ID" value="TVU30637.1"/>
    <property type="molecule type" value="Genomic_DNA"/>
</dbReference>
<dbReference type="PANTHER" id="PTHR26379:SF498">
    <property type="entry name" value="OS10G0425700 PROTEIN"/>
    <property type="match status" value="1"/>
</dbReference>
<comment type="pathway">
    <text evidence="1">Protein modification; protein ubiquitination.</text>
</comment>
<gene>
    <name evidence="5" type="ORF">EJB05_22268</name>
</gene>
<evidence type="ECO:0000313" key="5">
    <source>
        <dbReference type="EMBL" id="TVU30637.1"/>
    </source>
</evidence>
<dbReference type="InterPro" id="IPR056423">
    <property type="entry name" value="BACK_BPM_SPOP"/>
</dbReference>
<evidence type="ECO:0000313" key="6">
    <source>
        <dbReference type="Proteomes" id="UP000324897"/>
    </source>
</evidence>
<evidence type="ECO:0008006" key="7">
    <source>
        <dbReference type="Google" id="ProtNLM"/>
    </source>
</evidence>
<feature type="domain" description="MATH" evidence="4">
    <location>
        <begin position="19"/>
        <end position="155"/>
    </location>
</feature>
<dbReference type="PROSITE" id="PS50144">
    <property type="entry name" value="MATH"/>
    <property type="match status" value="1"/>
</dbReference>
<dbReference type="PROSITE" id="PS50097">
    <property type="entry name" value="BTB"/>
    <property type="match status" value="1"/>
</dbReference>
<dbReference type="Gene3D" id="2.60.210.10">
    <property type="entry name" value="Apoptosis, Tumor Necrosis Factor Receptor Associated Protein 2, Chain A"/>
    <property type="match status" value="1"/>
</dbReference>
<dbReference type="Pfam" id="PF24570">
    <property type="entry name" value="BACK_BPM_SPOP"/>
    <property type="match status" value="1"/>
</dbReference>
<reference evidence="5 6" key="1">
    <citation type="journal article" date="2019" name="Sci. Rep.">
        <title>A high-quality genome of Eragrostis curvula grass provides insights into Poaceae evolution and supports new strategies to enhance forage quality.</title>
        <authorList>
            <person name="Carballo J."/>
            <person name="Santos B.A.C.M."/>
            <person name="Zappacosta D."/>
            <person name="Garbus I."/>
            <person name="Selva J.P."/>
            <person name="Gallo C.A."/>
            <person name="Diaz A."/>
            <person name="Albertini E."/>
            <person name="Caccamo M."/>
            <person name="Echenique V."/>
        </authorList>
    </citation>
    <scope>NUCLEOTIDE SEQUENCE [LARGE SCALE GENOMIC DNA]</scope>
    <source>
        <strain evidence="6">cv. Victoria</strain>
        <tissue evidence="5">Leaf</tissue>
    </source>
</reference>
<sequence>MPASPCCGSASAIVADALSGYHVLKIVGYSRSKDEKKNGECIGSRPFRVGGHTWQALYYPKGFDYKSTDHISMYLQFLNDRKPNRKQQAVTVKAQVTLSLLDRDGNPVPSHSLTTTNAVNFSTDRYWGYPQLIKIDDLEKSEHLKDDCFTVRFDVSVMKGVRTEESVPFVVVPPSDMHRHFGDLLSSKEGADVKFQVGGKTFPAHRSVLAARSPIFKAGLYSPMKEGAATGIIQIDDMEAEVFDALLTFMYTDEFPEMGIGEESAMAQHLLVAADKYNMERLKLVCEDKLCKHIDTGSAAAMLALAEQHNCRGLKEACFEYLGSSRTLNAVMETSGFGHLAKSSTNVLKELISKVFPR</sequence>